<feature type="transmembrane region" description="Helical" evidence="8">
    <location>
        <begin position="176"/>
        <end position="197"/>
    </location>
</feature>
<dbReference type="Pfam" id="PF01490">
    <property type="entry name" value="Aa_trans"/>
    <property type="match status" value="1"/>
</dbReference>
<protein>
    <submittedName>
        <fullName evidence="10">Sodium-coupled neutral amino acid transporter 10</fullName>
    </submittedName>
</protein>
<dbReference type="PANTHER" id="PTHR22950:SF646">
    <property type="entry name" value="SODIUM-COUPLED NEUTRAL AMINO ACID TRANSPORTER 10-RELATED"/>
    <property type="match status" value="1"/>
</dbReference>
<feature type="transmembrane region" description="Helical" evidence="8">
    <location>
        <begin position="134"/>
        <end position="156"/>
    </location>
</feature>
<dbReference type="InterPro" id="IPR013057">
    <property type="entry name" value="AA_transpt_TM"/>
</dbReference>
<evidence type="ECO:0000256" key="5">
    <source>
        <dbReference type="ARBA" id="ARBA00022989"/>
    </source>
</evidence>
<sequence>MIGVIIGYDVSLADLGAGIVTQVSQTLAHQKLRVVMLTLLTVAITPLCLVSRIQSLVRMSAFAMVFYTAMLLHMVFVLGSSKLLSGVSHLNWLQPSGLIQCIPIFFGSIFCQTQLLTVYTGLHQPSVSAMHDVVQFGVGIITVAYGLFGFMGYLAFADSTIPGNVFLLYPDDSLSFGVQAGFLFTITVSIPLTLFPLRRSVNSFIYHQQRYSSVAELDGGFEYTMPAKRFRLMTIGLLVLCFSLSLTTDKIEVIIQLTSSLAGSLIGYILPSIAVLSAYGACRSAKERRIAAYLLLVGICLFVIGLCSVSFQDSTLTHSSMSLFGSDSRSPQKQMNTELFPYDFAPSRDRDAEPGIPKLQPPVGRISSEHKATRIEIMKAQMRLKNNQSDHKLVAWEPNNTEKVVKWSISSSRDSSQMKAAVPVDKVHSLKHSEGTVFNIEVQEPKIPVDVPGAIQEVAEKRIGEESASSKLIEAKLTADALESIPVRIAETKSPLNHISPIEVGSLKDGSLVNEQLIQNVSGGAKSIAANQTFSNLIDHKLPENQIKQDVISSAPSDQFVKLPVDSSQLSPLSNDSISTIKNRTGDVVVSVSKTDYNEKSLGLIDSSNVTLGIPVSEPTFVKSKQSDNQNAALSLAEPVQVTLNISNLTQPRSNATLQSPDASRLNLVTKAAKQSDEVHISSALSSELSHQPKNKSVLIPVESQFSSQNTAPVKSKQNAEPSLHSQENDNILKHN</sequence>
<feature type="transmembrane region" description="Helical" evidence="8">
    <location>
        <begin position="97"/>
        <end position="122"/>
    </location>
</feature>
<organism evidence="10 11">
    <name type="scientific">Fasciola hepatica</name>
    <name type="common">Liver fluke</name>
    <dbReference type="NCBI Taxonomy" id="6192"/>
    <lineage>
        <taxon>Eukaryota</taxon>
        <taxon>Metazoa</taxon>
        <taxon>Spiralia</taxon>
        <taxon>Lophotrochozoa</taxon>
        <taxon>Platyhelminthes</taxon>
        <taxon>Trematoda</taxon>
        <taxon>Digenea</taxon>
        <taxon>Plagiorchiida</taxon>
        <taxon>Echinostomata</taxon>
        <taxon>Echinostomatoidea</taxon>
        <taxon>Fasciolidae</taxon>
        <taxon>Fasciola</taxon>
    </lineage>
</organism>
<feature type="domain" description="Amino acid transporter transmembrane" evidence="9">
    <location>
        <begin position="2"/>
        <end position="305"/>
    </location>
</feature>
<feature type="transmembrane region" description="Helical" evidence="8">
    <location>
        <begin position="62"/>
        <end position="85"/>
    </location>
</feature>
<evidence type="ECO:0000256" key="3">
    <source>
        <dbReference type="ARBA" id="ARBA00022692"/>
    </source>
</evidence>
<name>A0A4E0RFM3_FASHE</name>
<feature type="region of interest" description="Disordered" evidence="7">
    <location>
        <begin position="705"/>
        <end position="736"/>
    </location>
</feature>
<reference evidence="10" key="1">
    <citation type="submission" date="2019-03" db="EMBL/GenBank/DDBJ databases">
        <title>Improved annotation for the trematode Fasciola hepatica.</title>
        <authorList>
            <person name="Choi Y.-J."/>
            <person name="Martin J."/>
            <person name="Mitreva M."/>
        </authorList>
    </citation>
    <scope>NUCLEOTIDE SEQUENCE [LARGE SCALE GENOMIC DNA]</scope>
</reference>
<evidence type="ECO:0000313" key="11">
    <source>
        <dbReference type="Proteomes" id="UP000230066"/>
    </source>
</evidence>
<feature type="compositionally biased region" description="Polar residues" evidence="7">
    <location>
        <begin position="705"/>
        <end position="726"/>
    </location>
</feature>
<feature type="transmembrane region" description="Helical" evidence="8">
    <location>
        <begin position="32"/>
        <end position="50"/>
    </location>
</feature>
<accession>A0A4E0RFM3</accession>
<feature type="transmembrane region" description="Helical" evidence="8">
    <location>
        <begin position="230"/>
        <end position="247"/>
    </location>
</feature>
<keyword evidence="3 8" id="KW-0812">Transmembrane</keyword>
<dbReference type="Proteomes" id="UP000230066">
    <property type="component" value="Unassembled WGS sequence"/>
</dbReference>
<evidence type="ECO:0000256" key="1">
    <source>
        <dbReference type="ARBA" id="ARBA00004141"/>
    </source>
</evidence>
<keyword evidence="2" id="KW-0813">Transport</keyword>
<evidence type="ECO:0000256" key="7">
    <source>
        <dbReference type="SAM" id="MobiDB-lite"/>
    </source>
</evidence>
<gene>
    <name evidence="10" type="ORF">D915_002793</name>
</gene>
<feature type="transmembrane region" description="Helical" evidence="8">
    <location>
        <begin position="253"/>
        <end position="279"/>
    </location>
</feature>
<evidence type="ECO:0000256" key="8">
    <source>
        <dbReference type="SAM" id="Phobius"/>
    </source>
</evidence>
<evidence type="ECO:0000259" key="9">
    <source>
        <dbReference type="Pfam" id="PF01490"/>
    </source>
</evidence>
<keyword evidence="5 8" id="KW-1133">Transmembrane helix</keyword>
<dbReference type="EMBL" id="JXXN02000769">
    <property type="protein sequence ID" value="THD26366.1"/>
    <property type="molecule type" value="Genomic_DNA"/>
</dbReference>
<keyword evidence="11" id="KW-1185">Reference proteome</keyword>
<keyword evidence="4" id="KW-0029">Amino-acid transport</keyword>
<dbReference type="PANTHER" id="PTHR22950">
    <property type="entry name" value="AMINO ACID TRANSPORTER"/>
    <property type="match status" value="1"/>
</dbReference>
<evidence type="ECO:0000256" key="6">
    <source>
        <dbReference type="ARBA" id="ARBA00023136"/>
    </source>
</evidence>
<feature type="transmembrane region" description="Helical" evidence="8">
    <location>
        <begin position="291"/>
        <end position="311"/>
    </location>
</feature>
<dbReference type="GO" id="GO:0016020">
    <property type="term" value="C:membrane"/>
    <property type="evidence" value="ECO:0007669"/>
    <property type="project" value="UniProtKB-SubCell"/>
</dbReference>
<evidence type="ECO:0000313" key="10">
    <source>
        <dbReference type="EMBL" id="THD26366.1"/>
    </source>
</evidence>
<dbReference type="AlphaFoldDB" id="A0A4E0RFM3"/>
<evidence type="ECO:0000256" key="4">
    <source>
        <dbReference type="ARBA" id="ARBA00022970"/>
    </source>
</evidence>
<dbReference type="GO" id="GO:0015179">
    <property type="term" value="F:L-amino acid transmembrane transporter activity"/>
    <property type="evidence" value="ECO:0007669"/>
    <property type="project" value="TreeGrafter"/>
</dbReference>
<comment type="subcellular location">
    <subcellularLocation>
        <location evidence="1">Membrane</location>
        <topology evidence="1">Multi-pass membrane protein</topology>
    </subcellularLocation>
</comment>
<evidence type="ECO:0000256" key="2">
    <source>
        <dbReference type="ARBA" id="ARBA00022448"/>
    </source>
</evidence>
<keyword evidence="6 8" id="KW-0472">Membrane</keyword>
<proteinExistence type="predicted"/>
<comment type="caution">
    <text evidence="10">The sequence shown here is derived from an EMBL/GenBank/DDBJ whole genome shotgun (WGS) entry which is preliminary data.</text>
</comment>
<feature type="compositionally biased region" description="Basic and acidic residues" evidence="7">
    <location>
        <begin position="727"/>
        <end position="736"/>
    </location>
</feature>